<evidence type="ECO:0000259" key="1">
    <source>
        <dbReference type="SMART" id="SM01321"/>
    </source>
</evidence>
<name>A0A450SPW7_9GAMM</name>
<dbReference type="GO" id="GO:0006313">
    <property type="term" value="P:DNA transposition"/>
    <property type="evidence" value="ECO:0007669"/>
    <property type="project" value="InterPro"/>
</dbReference>
<dbReference type="AlphaFoldDB" id="A0A450SPW7"/>
<proteinExistence type="predicted"/>
<reference evidence="2" key="1">
    <citation type="submission" date="2019-02" db="EMBL/GenBank/DDBJ databases">
        <authorList>
            <person name="Gruber-Vodicka R. H."/>
            <person name="Seah K. B. B."/>
        </authorList>
    </citation>
    <scope>NUCLEOTIDE SEQUENCE</scope>
    <source>
        <strain evidence="3">BECK_DK161</strain>
        <strain evidence="2">BECK_DK47</strain>
    </source>
</reference>
<dbReference type="EMBL" id="CAADEY010000078">
    <property type="protein sequence ID" value="VFJ60107.1"/>
    <property type="molecule type" value="Genomic_DNA"/>
</dbReference>
<accession>A0A450SPW7</accession>
<dbReference type="EMBL" id="CAADEX010000055">
    <property type="protein sequence ID" value="VFJ55957.1"/>
    <property type="molecule type" value="Genomic_DNA"/>
</dbReference>
<dbReference type="PANTHER" id="PTHR33360:SF2">
    <property type="entry name" value="TRANSPOSASE FOR INSERTION SEQUENCE ELEMENT IS200"/>
    <property type="match status" value="1"/>
</dbReference>
<organism evidence="2">
    <name type="scientific">Candidatus Kentrum sp. DK</name>
    <dbReference type="NCBI Taxonomy" id="2126562"/>
    <lineage>
        <taxon>Bacteria</taxon>
        <taxon>Pseudomonadati</taxon>
        <taxon>Pseudomonadota</taxon>
        <taxon>Gammaproteobacteria</taxon>
        <taxon>Candidatus Kentrum</taxon>
    </lineage>
</organism>
<dbReference type="InterPro" id="IPR036515">
    <property type="entry name" value="Transposase_17_sf"/>
</dbReference>
<evidence type="ECO:0000313" key="2">
    <source>
        <dbReference type="EMBL" id="VFJ55957.1"/>
    </source>
</evidence>
<dbReference type="SUPFAM" id="SSF143422">
    <property type="entry name" value="Transposase IS200-like"/>
    <property type="match status" value="1"/>
</dbReference>
<dbReference type="SMART" id="SM01321">
    <property type="entry name" value="Y1_Tnp"/>
    <property type="match status" value="1"/>
</dbReference>
<dbReference type="NCBIfam" id="NF033573">
    <property type="entry name" value="transpos_IS200"/>
    <property type="match status" value="1"/>
</dbReference>
<dbReference type="PANTHER" id="PTHR33360">
    <property type="entry name" value="TRANSPOSASE FOR INSERTION SEQUENCE ELEMENT IS200"/>
    <property type="match status" value="1"/>
</dbReference>
<feature type="domain" description="Transposase IS200-like" evidence="1">
    <location>
        <begin position="5"/>
        <end position="120"/>
    </location>
</feature>
<evidence type="ECO:0000313" key="3">
    <source>
        <dbReference type="EMBL" id="VFJ60107.1"/>
    </source>
</evidence>
<protein>
    <submittedName>
        <fullName evidence="2">REP element-mobilizing transposase RayT</fullName>
    </submittedName>
</protein>
<sequence length="151" mass="17401">MPQSLSSLHVHLIFSTKNREPFLENTEIRDEMHTFLGGIAKKLECPPIIVGGMEDHVHLLCLLGRTVSLADCVKELKRVSSIWIKQRGPALTPFAWQNGYGAFSVSASSVGDVREYIAKQEEHHKRRSFQDEYRALLRKHGLVWDERYVWE</sequence>
<dbReference type="Gene3D" id="3.30.70.1290">
    <property type="entry name" value="Transposase IS200-like"/>
    <property type="match status" value="1"/>
</dbReference>
<dbReference type="Pfam" id="PF01797">
    <property type="entry name" value="Y1_Tnp"/>
    <property type="match status" value="1"/>
</dbReference>
<dbReference type="GO" id="GO:0003677">
    <property type="term" value="F:DNA binding"/>
    <property type="evidence" value="ECO:0007669"/>
    <property type="project" value="InterPro"/>
</dbReference>
<dbReference type="InterPro" id="IPR002686">
    <property type="entry name" value="Transposase_17"/>
</dbReference>
<dbReference type="GO" id="GO:0004803">
    <property type="term" value="F:transposase activity"/>
    <property type="evidence" value="ECO:0007669"/>
    <property type="project" value="InterPro"/>
</dbReference>
<gene>
    <name evidence="2" type="ORF">BECKDK2373B_GA0170837_105513</name>
    <name evidence="3" type="ORF">BECKDK2373C_GA0170839_10786</name>
</gene>